<keyword evidence="5 6" id="KW-0472">Membrane</keyword>
<dbReference type="PROSITE" id="PS50845">
    <property type="entry name" value="RETICULON"/>
    <property type="match status" value="1"/>
</dbReference>
<evidence type="ECO:0000259" key="8">
    <source>
        <dbReference type="PROSITE" id="PS50845"/>
    </source>
</evidence>
<keyword evidence="3 6" id="KW-0256">Endoplasmic reticulum</keyword>
<keyword evidence="10" id="KW-1185">Reference proteome</keyword>
<evidence type="ECO:0000256" key="7">
    <source>
        <dbReference type="SAM" id="MobiDB-lite"/>
    </source>
</evidence>
<protein>
    <recommendedName>
        <fullName evidence="6">Reticulon-like protein</fullName>
    </recommendedName>
</protein>
<feature type="transmembrane region" description="Helical" evidence="6">
    <location>
        <begin position="183"/>
        <end position="208"/>
    </location>
</feature>
<keyword evidence="2 6" id="KW-0812">Transmembrane</keyword>
<proteinExistence type="predicted"/>
<comment type="caution">
    <text evidence="9">The sequence shown here is derived from an EMBL/GenBank/DDBJ whole genome shotgun (WGS) entry which is preliminary data.</text>
</comment>
<feature type="transmembrane region" description="Helical" evidence="6">
    <location>
        <begin position="99"/>
        <end position="117"/>
    </location>
</feature>
<accession>A0AAV7K0E6</accession>
<evidence type="ECO:0000256" key="6">
    <source>
        <dbReference type="RuleBase" id="RU363132"/>
    </source>
</evidence>
<evidence type="ECO:0000313" key="10">
    <source>
        <dbReference type="Proteomes" id="UP001165289"/>
    </source>
</evidence>
<evidence type="ECO:0000256" key="5">
    <source>
        <dbReference type="ARBA" id="ARBA00023136"/>
    </source>
</evidence>
<organism evidence="9 10">
    <name type="scientific">Oopsacas minuta</name>
    <dbReference type="NCBI Taxonomy" id="111878"/>
    <lineage>
        <taxon>Eukaryota</taxon>
        <taxon>Metazoa</taxon>
        <taxon>Porifera</taxon>
        <taxon>Hexactinellida</taxon>
        <taxon>Hexasterophora</taxon>
        <taxon>Lyssacinosida</taxon>
        <taxon>Leucopsacidae</taxon>
        <taxon>Oopsacas</taxon>
    </lineage>
</organism>
<comment type="subcellular location">
    <subcellularLocation>
        <location evidence="1 6">Endoplasmic reticulum membrane</location>
        <topology evidence="1 6">Multi-pass membrane protein</topology>
    </subcellularLocation>
</comment>
<evidence type="ECO:0000313" key="9">
    <source>
        <dbReference type="EMBL" id="KAI6654230.1"/>
    </source>
</evidence>
<evidence type="ECO:0000256" key="1">
    <source>
        <dbReference type="ARBA" id="ARBA00004477"/>
    </source>
</evidence>
<sequence>MDATSECSAVDTPSDNKVPTGIISPDKSEIISPDKELEKKESGTVLKRGLFNKSKPSLPQKSAPTPLDRNQNRAYLSFLFTLNLFAWDVLLFKNHIKTILILGGIIFAVILTCYPLLHCLVLILLLGFAVSIVYSAFLLLFRIIVGKPASHPFRHLLSQTETQIDPALLETWTISILEVFGPLLNLLLSLVLFYDLRMSIAFSVLLYLTSYVTIYITLPYILIALLFTCFIAPKIYVISQASVDNVIGKLLEKYKKIAAKIERVVDTE</sequence>
<evidence type="ECO:0000256" key="2">
    <source>
        <dbReference type="ARBA" id="ARBA00022692"/>
    </source>
</evidence>
<keyword evidence="4 6" id="KW-1133">Transmembrane helix</keyword>
<dbReference type="Pfam" id="PF02453">
    <property type="entry name" value="Reticulon"/>
    <property type="match status" value="1"/>
</dbReference>
<name>A0AAV7K0E6_9METZ</name>
<dbReference type="InterPro" id="IPR003388">
    <property type="entry name" value="Reticulon"/>
</dbReference>
<reference evidence="9 10" key="1">
    <citation type="journal article" date="2023" name="BMC Biol.">
        <title>The compact genome of the sponge Oopsacas minuta (Hexactinellida) is lacking key metazoan core genes.</title>
        <authorList>
            <person name="Santini S."/>
            <person name="Schenkelaars Q."/>
            <person name="Jourda C."/>
            <person name="Duchesne M."/>
            <person name="Belahbib H."/>
            <person name="Rocher C."/>
            <person name="Selva M."/>
            <person name="Riesgo A."/>
            <person name="Vervoort M."/>
            <person name="Leys S.P."/>
            <person name="Kodjabachian L."/>
            <person name="Le Bivic A."/>
            <person name="Borchiellini C."/>
            <person name="Claverie J.M."/>
            <person name="Renard E."/>
        </authorList>
    </citation>
    <scope>NUCLEOTIDE SEQUENCE [LARGE SCALE GENOMIC DNA]</scope>
    <source>
        <strain evidence="9">SPO-2</strain>
    </source>
</reference>
<evidence type="ECO:0000256" key="3">
    <source>
        <dbReference type="ARBA" id="ARBA00022824"/>
    </source>
</evidence>
<gene>
    <name evidence="9" type="ORF">LOD99_629</name>
</gene>
<evidence type="ECO:0000256" key="4">
    <source>
        <dbReference type="ARBA" id="ARBA00022989"/>
    </source>
</evidence>
<dbReference type="EMBL" id="JAKMXF010000222">
    <property type="protein sequence ID" value="KAI6654230.1"/>
    <property type="molecule type" value="Genomic_DNA"/>
</dbReference>
<dbReference type="Proteomes" id="UP001165289">
    <property type="component" value="Unassembled WGS sequence"/>
</dbReference>
<feature type="domain" description="Reticulon" evidence="8">
    <location>
        <begin position="86"/>
        <end position="268"/>
    </location>
</feature>
<dbReference type="GO" id="GO:0005789">
    <property type="term" value="C:endoplasmic reticulum membrane"/>
    <property type="evidence" value="ECO:0007669"/>
    <property type="project" value="UniProtKB-SubCell"/>
</dbReference>
<dbReference type="AlphaFoldDB" id="A0AAV7K0E6"/>
<feature type="region of interest" description="Disordered" evidence="7">
    <location>
        <begin position="1"/>
        <end position="29"/>
    </location>
</feature>
<feature type="compositionally biased region" description="Polar residues" evidence="7">
    <location>
        <begin position="1"/>
        <end position="17"/>
    </location>
</feature>
<feature type="transmembrane region" description="Helical" evidence="6">
    <location>
        <begin position="74"/>
        <end position="92"/>
    </location>
</feature>
<feature type="transmembrane region" description="Helical" evidence="6">
    <location>
        <begin position="123"/>
        <end position="145"/>
    </location>
</feature>